<protein>
    <recommendedName>
        <fullName evidence="5">C-type lectin domain-containing protein</fullName>
    </recommendedName>
</protein>
<feature type="chain" id="PRO_5041433425" description="C-type lectin domain-containing protein" evidence="2">
    <location>
        <begin position="17"/>
        <end position="407"/>
    </location>
</feature>
<accession>A0AA39I1W4</accession>
<evidence type="ECO:0000256" key="2">
    <source>
        <dbReference type="SAM" id="SignalP"/>
    </source>
</evidence>
<gene>
    <name evidence="3" type="ORF">QR680_011693</name>
</gene>
<keyword evidence="2" id="KW-0732">Signal</keyword>
<proteinExistence type="predicted"/>
<name>A0AA39I1W4_9BILA</name>
<feature type="region of interest" description="Disordered" evidence="1">
    <location>
        <begin position="59"/>
        <end position="85"/>
    </location>
</feature>
<feature type="signal peptide" evidence="2">
    <location>
        <begin position="1"/>
        <end position="16"/>
    </location>
</feature>
<sequence length="407" mass="45112">MFFPILLLFLVATADACTPMKPTERDMSKGVCEDPDDMGICPDPTKTPKMTTTSALMTTTTTPTSTVTTSTSTTTSTTTTTTTKLPPNVCPAPTFTGQPDYTVDFNGKNFVLITDLANTSPYSYDNKNIAKTHLYRNHRVFEINENSAGNTAVTVYCYDGQTFCICDGGGNCYREPVAARKQDFINTVLTCENEGKCTVDGHMVGGSKKVYKDIQYLSCNVCADNVKLDNSAPLRPCYRTAAELQKMDTETCALGSEISSQVCKPDIAGIANTYVIESSLNWYYIDRAQRCRYRQGLDLMYLMQSEKEDEEISSFSGGELCVVTENHKHYSTSGRWALWQHCAKGECNLYAWLNEDSVFSLVNDPNKKYAYAMQKAAQAAGKTYDDPDEYVSRVVWIGYGPCTCNVK</sequence>
<dbReference type="EMBL" id="JAUCMV010000002">
    <property type="protein sequence ID" value="KAK0414957.1"/>
    <property type="molecule type" value="Genomic_DNA"/>
</dbReference>
<evidence type="ECO:0000313" key="3">
    <source>
        <dbReference type="EMBL" id="KAK0414957.1"/>
    </source>
</evidence>
<evidence type="ECO:0000256" key="1">
    <source>
        <dbReference type="SAM" id="MobiDB-lite"/>
    </source>
</evidence>
<reference evidence="3" key="1">
    <citation type="submission" date="2023-06" db="EMBL/GenBank/DDBJ databases">
        <title>Genomic analysis of the entomopathogenic nematode Steinernema hermaphroditum.</title>
        <authorList>
            <person name="Schwarz E.M."/>
            <person name="Heppert J.K."/>
            <person name="Baniya A."/>
            <person name="Schwartz H.T."/>
            <person name="Tan C.-H."/>
            <person name="Antoshechkin I."/>
            <person name="Sternberg P.W."/>
            <person name="Goodrich-Blair H."/>
            <person name="Dillman A.R."/>
        </authorList>
    </citation>
    <scope>NUCLEOTIDE SEQUENCE</scope>
    <source>
        <strain evidence="3">PS9179</strain>
        <tissue evidence="3">Whole animal</tissue>
    </source>
</reference>
<evidence type="ECO:0000313" key="4">
    <source>
        <dbReference type="Proteomes" id="UP001175271"/>
    </source>
</evidence>
<dbReference type="AlphaFoldDB" id="A0AA39I1W4"/>
<keyword evidence="4" id="KW-1185">Reference proteome</keyword>
<evidence type="ECO:0008006" key="5">
    <source>
        <dbReference type="Google" id="ProtNLM"/>
    </source>
</evidence>
<comment type="caution">
    <text evidence="3">The sequence shown here is derived from an EMBL/GenBank/DDBJ whole genome shotgun (WGS) entry which is preliminary data.</text>
</comment>
<organism evidence="3 4">
    <name type="scientific">Steinernema hermaphroditum</name>
    <dbReference type="NCBI Taxonomy" id="289476"/>
    <lineage>
        <taxon>Eukaryota</taxon>
        <taxon>Metazoa</taxon>
        <taxon>Ecdysozoa</taxon>
        <taxon>Nematoda</taxon>
        <taxon>Chromadorea</taxon>
        <taxon>Rhabditida</taxon>
        <taxon>Tylenchina</taxon>
        <taxon>Panagrolaimomorpha</taxon>
        <taxon>Strongyloidoidea</taxon>
        <taxon>Steinernematidae</taxon>
        <taxon>Steinernema</taxon>
    </lineage>
</organism>
<dbReference type="Proteomes" id="UP001175271">
    <property type="component" value="Unassembled WGS sequence"/>
</dbReference>
<feature type="compositionally biased region" description="Low complexity" evidence="1">
    <location>
        <begin position="59"/>
        <end position="83"/>
    </location>
</feature>